<sequence length="89" mass="9932">MADRTSAEETLTRDELAAYFDHLGTEFADDADAHERGVQVQVGNKTVQLDPPDAIDLSVDVVERSPMFRGPRETIQIEVTWKTARSEGQ</sequence>
<dbReference type="Proteomes" id="UP000011607">
    <property type="component" value="Unassembled WGS sequence"/>
</dbReference>
<name>M0M768_9EURY</name>
<evidence type="ECO:0000313" key="3">
    <source>
        <dbReference type="Proteomes" id="UP000011607"/>
    </source>
</evidence>
<proteinExistence type="predicted"/>
<dbReference type="InterPro" id="IPR027598">
    <property type="entry name" value="Amphi-Trp_dom"/>
</dbReference>
<dbReference type="OrthoDB" id="166015at2157"/>
<accession>M0M768</accession>
<evidence type="ECO:0000259" key="1">
    <source>
        <dbReference type="Pfam" id="PF20068"/>
    </source>
</evidence>
<feature type="domain" description="Amphi-Trp" evidence="1">
    <location>
        <begin position="7"/>
        <end position="88"/>
    </location>
</feature>
<dbReference type="RefSeq" id="WP_006671969.1">
    <property type="nucleotide sequence ID" value="NZ_AOMA01000063.1"/>
</dbReference>
<evidence type="ECO:0000313" key="2">
    <source>
        <dbReference type="EMBL" id="EMA41657.1"/>
    </source>
</evidence>
<dbReference type="AlphaFoldDB" id="M0M768"/>
<dbReference type="NCBIfam" id="TIGR04354">
    <property type="entry name" value="amphi-Trp"/>
    <property type="match status" value="1"/>
</dbReference>
<dbReference type="EMBL" id="AOMA01000063">
    <property type="protein sequence ID" value="EMA41657.1"/>
    <property type="molecule type" value="Genomic_DNA"/>
</dbReference>
<keyword evidence="3" id="KW-1185">Reference proteome</keyword>
<protein>
    <recommendedName>
        <fullName evidence="1">Amphi-Trp domain-containing protein</fullName>
    </recommendedName>
</protein>
<comment type="caution">
    <text evidence="2">The sequence shown here is derived from an EMBL/GenBank/DDBJ whole genome shotgun (WGS) entry which is preliminary data.</text>
</comment>
<dbReference type="STRING" id="1227454.C446_05060"/>
<dbReference type="eggNOG" id="arCOG04789">
    <property type="taxonomic scope" value="Archaea"/>
</dbReference>
<gene>
    <name evidence="2" type="ORF">C446_05060</name>
</gene>
<reference evidence="2 3" key="1">
    <citation type="journal article" date="2014" name="PLoS Genet.">
        <title>Phylogenetically driven sequencing of extremely halophilic archaea reveals strategies for static and dynamic osmo-response.</title>
        <authorList>
            <person name="Becker E.A."/>
            <person name="Seitzer P.M."/>
            <person name="Tritt A."/>
            <person name="Larsen D."/>
            <person name="Krusor M."/>
            <person name="Yao A.I."/>
            <person name="Wu D."/>
            <person name="Madern D."/>
            <person name="Eisen J.A."/>
            <person name="Darling A.E."/>
            <person name="Facciotti M.T."/>
        </authorList>
    </citation>
    <scope>NUCLEOTIDE SEQUENCE [LARGE SCALE GENOMIC DNA]</scope>
    <source>
        <strain evidence="2 3">JCM 10879</strain>
    </source>
</reference>
<dbReference type="Pfam" id="PF20068">
    <property type="entry name" value="Amphi-Trp"/>
    <property type="match status" value="1"/>
</dbReference>
<organism evidence="2 3">
    <name type="scientific">Halobiforma nitratireducens JCM 10879</name>
    <dbReference type="NCBI Taxonomy" id="1227454"/>
    <lineage>
        <taxon>Archaea</taxon>
        <taxon>Methanobacteriati</taxon>
        <taxon>Methanobacteriota</taxon>
        <taxon>Stenosarchaea group</taxon>
        <taxon>Halobacteria</taxon>
        <taxon>Halobacteriales</taxon>
        <taxon>Natrialbaceae</taxon>
        <taxon>Halobiforma</taxon>
    </lineage>
</organism>